<dbReference type="SUPFAM" id="SSF82199">
    <property type="entry name" value="SET domain"/>
    <property type="match status" value="1"/>
</dbReference>
<dbReference type="AlphaFoldDB" id="A0A6H1ZNT8"/>
<gene>
    <name evidence="2" type="ORF">TM448A01407_0005</name>
</gene>
<proteinExistence type="predicted"/>
<dbReference type="EMBL" id="MT144144">
    <property type="protein sequence ID" value="QJA49586.1"/>
    <property type="molecule type" value="Genomic_DNA"/>
</dbReference>
<name>A0A6H1ZNT8_9ZZZZ</name>
<protein>
    <submittedName>
        <fullName evidence="2">Uncharacterized protein</fullName>
    </submittedName>
</protein>
<sequence length="178" mass="20979">MKNSEEILKECEKKVEKAKTRAERRREEREQKEQDKRKQQKIKDAIKMINDVVKLELGASAGKVVVSALRNIKKGEKLYATAIPCLVDIPYEDFEKIRPEIREKILSHFPQVITGSHFMCPDVLMQMFIRHDEKPNYDALNDKALRDIFGGEEITQDYRKIENWEKIKLVNNVFDFIK</sequence>
<dbReference type="InterPro" id="IPR046341">
    <property type="entry name" value="SET_dom_sf"/>
</dbReference>
<organism evidence="2">
    <name type="scientific">viral metagenome</name>
    <dbReference type="NCBI Taxonomy" id="1070528"/>
    <lineage>
        <taxon>unclassified sequences</taxon>
        <taxon>metagenomes</taxon>
        <taxon>organismal metagenomes</taxon>
    </lineage>
</organism>
<reference evidence="2" key="1">
    <citation type="submission" date="2020-03" db="EMBL/GenBank/DDBJ databases">
        <title>The deep terrestrial virosphere.</title>
        <authorList>
            <person name="Holmfeldt K."/>
            <person name="Nilsson E."/>
            <person name="Simone D."/>
            <person name="Lopez-Fernandez M."/>
            <person name="Wu X."/>
            <person name="de Brujin I."/>
            <person name="Lundin D."/>
            <person name="Andersson A."/>
            <person name="Bertilsson S."/>
            <person name="Dopson M."/>
        </authorList>
    </citation>
    <scope>NUCLEOTIDE SEQUENCE</scope>
    <source>
        <strain evidence="2">TM448A01407</strain>
    </source>
</reference>
<evidence type="ECO:0000313" key="2">
    <source>
        <dbReference type="EMBL" id="QJA49586.1"/>
    </source>
</evidence>
<evidence type="ECO:0000256" key="1">
    <source>
        <dbReference type="SAM" id="MobiDB-lite"/>
    </source>
</evidence>
<accession>A0A6H1ZNT8</accession>
<feature type="region of interest" description="Disordered" evidence="1">
    <location>
        <begin position="14"/>
        <end position="41"/>
    </location>
</feature>